<keyword evidence="3" id="KW-1185">Reference proteome</keyword>
<dbReference type="AlphaFoldDB" id="N1QHQ2"/>
<feature type="region of interest" description="Disordered" evidence="1">
    <location>
        <begin position="1"/>
        <end position="40"/>
    </location>
</feature>
<reference evidence="2 3" key="1">
    <citation type="journal article" date="2012" name="PLoS Pathog.">
        <title>Diverse lifestyles and strategies of plant pathogenesis encoded in the genomes of eighteen Dothideomycetes fungi.</title>
        <authorList>
            <person name="Ohm R.A."/>
            <person name="Feau N."/>
            <person name="Henrissat B."/>
            <person name="Schoch C.L."/>
            <person name="Horwitz B.A."/>
            <person name="Barry K.W."/>
            <person name="Condon B.J."/>
            <person name="Copeland A.C."/>
            <person name="Dhillon B."/>
            <person name="Glaser F."/>
            <person name="Hesse C.N."/>
            <person name="Kosti I."/>
            <person name="LaButti K."/>
            <person name="Lindquist E.A."/>
            <person name="Lucas S."/>
            <person name="Salamov A.A."/>
            <person name="Bradshaw R.E."/>
            <person name="Ciuffetti L."/>
            <person name="Hamelin R.C."/>
            <person name="Kema G.H.J."/>
            <person name="Lawrence C."/>
            <person name="Scott J.A."/>
            <person name="Spatafora J.W."/>
            <person name="Turgeon B.G."/>
            <person name="de Wit P.J.G.M."/>
            <person name="Zhong S."/>
            <person name="Goodwin S.B."/>
            <person name="Grigoriev I.V."/>
        </authorList>
    </citation>
    <scope>NUCLEOTIDE SEQUENCE [LARGE SCALE GENOMIC DNA]</scope>
    <source>
        <strain evidence="2 3">SO2202</strain>
    </source>
</reference>
<protein>
    <submittedName>
        <fullName evidence="2">Uncharacterized protein</fullName>
    </submittedName>
</protein>
<dbReference type="GeneID" id="27898522"/>
<sequence>MDLLSAKSGMTDVKRSAQNPLLHHTNSNKDQAGNNRHYDTSATYVRTRSYSFSTDLERILPRRVAADIEGTMIAVKHEDRGPGRTYRGWHKGRILSGASIAPKRLHKINLEAGIEASASRTDPLTQSTQCGWSA</sequence>
<accession>N1QHQ2</accession>
<dbReference type="EMBL" id="KB456265">
    <property type="protein sequence ID" value="EMF11979.1"/>
    <property type="molecule type" value="Genomic_DNA"/>
</dbReference>
<dbReference type="RefSeq" id="XP_016760100.1">
    <property type="nucleotide sequence ID" value="XM_016901385.1"/>
</dbReference>
<organism evidence="2 3">
    <name type="scientific">Sphaerulina musiva (strain SO2202)</name>
    <name type="common">Poplar stem canker fungus</name>
    <name type="synonym">Septoria musiva</name>
    <dbReference type="NCBI Taxonomy" id="692275"/>
    <lineage>
        <taxon>Eukaryota</taxon>
        <taxon>Fungi</taxon>
        <taxon>Dikarya</taxon>
        <taxon>Ascomycota</taxon>
        <taxon>Pezizomycotina</taxon>
        <taxon>Dothideomycetes</taxon>
        <taxon>Dothideomycetidae</taxon>
        <taxon>Mycosphaerellales</taxon>
        <taxon>Mycosphaerellaceae</taxon>
        <taxon>Sphaerulina</taxon>
    </lineage>
</organism>
<evidence type="ECO:0000313" key="2">
    <source>
        <dbReference type="EMBL" id="EMF11979.1"/>
    </source>
</evidence>
<dbReference type="HOGENOM" id="CLU_1897522_0_0_1"/>
<proteinExistence type="predicted"/>
<gene>
    <name evidence="2" type="ORF">SEPMUDRAFT_117929</name>
</gene>
<dbReference type="Proteomes" id="UP000016931">
    <property type="component" value="Unassembled WGS sequence"/>
</dbReference>
<name>N1QHQ2_SPHMS</name>
<evidence type="ECO:0000256" key="1">
    <source>
        <dbReference type="SAM" id="MobiDB-lite"/>
    </source>
</evidence>
<feature type="compositionally biased region" description="Polar residues" evidence="1">
    <location>
        <begin position="16"/>
        <end position="40"/>
    </location>
</feature>
<evidence type="ECO:0000313" key="3">
    <source>
        <dbReference type="Proteomes" id="UP000016931"/>
    </source>
</evidence>